<name>A0A5B7CJD1_PORTR</name>
<dbReference type="AlphaFoldDB" id="A0A5B7CJD1"/>
<keyword evidence="2" id="KW-1185">Reference proteome</keyword>
<protein>
    <submittedName>
        <fullName evidence="1">Uncharacterized protein</fullName>
    </submittedName>
</protein>
<evidence type="ECO:0000313" key="2">
    <source>
        <dbReference type="Proteomes" id="UP000324222"/>
    </source>
</evidence>
<proteinExistence type="predicted"/>
<evidence type="ECO:0000313" key="1">
    <source>
        <dbReference type="EMBL" id="MPC08824.1"/>
    </source>
</evidence>
<reference evidence="1 2" key="1">
    <citation type="submission" date="2019-05" db="EMBL/GenBank/DDBJ databases">
        <title>Another draft genome of Portunus trituberculatus and its Hox gene families provides insights of decapod evolution.</title>
        <authorList>
            <person name="Jeong J.-H."/>
            <person name="Song I."/>
            <person name="Kim S."/>
            <person name="Choi T."/>
            <person name="Kim D."/>
            <person name="Ryu S."/>
            <person name="Kim W."/>
        </authorList>
    </citation>
    <scope>NUCLEOTIDE SEQUENCE [LARGE SCALE GENOMIC DNA]</scope>
    <source>
        <tissue evidence="1">Muscle</tissue>
    </source>
</reference>
<organism evidence="1 2">
    <name type="scientific">Portunus trituberculatus</name>
    <name type="common">Swimming crab</name>
    <name type="synonym">Neptunus trituberculatus</name>
    <dbReference type="NCBI Taxonomy" id="210409"/>
    <lineage>
        <taxon>Eukaryota</taxon>
        <taxon>Metazoa</taxon>
        <taxon>Ecdysozoa</taxon>
        <taxon>Arthropoda</taxon>
        <taxon>Crustacea</taxon>
        <taxon>Multicrustacea</taxon>
        <taxon>Malacostraca</taxon>
        <taxon>Eumalacostraca</taxon>
        <taxon>Eucarida</taxon>
        <taxon>Decapoda</taxon>
        <taxon>Pleocyemata</taxon>
        <taxon>Brachyura</taxon>
        <taxon>Eubrachyura</taxon>
        <taxon>Portunoidea</taxon>
        <taxon>Portunidae</taxon>
        <taxon>Portuninae</taxon>
        <taxon>Portunus</taxon>
    </lineage>
</organism>
<comment type="caution">
    <text evidence="1">The sequence shown here is derived from an EMBL/GenBank/DDBJ whole genome shotgun (WGS) entry which is preliminary data.</text>
</comment>
<sequence length="127" mass="13527">MVEESDVTGTHLGGGGPSLYSPPSWRLRRLLRSSRSENLTLPSLGLGPRCWGTIVGRKWANFNYEGLEGSGSKRASEPDQLELDRVTATGIRTVNIGGTVLAPHDSSTHALACLCSSLSTNTPMCSL</sequence>
<accession>A0A5B7CJD1</accession>
<dbReference type="Proteomes" id="UP000324222">
    <property type="component" value="Unassembled WGS sequence"/>
</dbReference>
<dbReference type="EMBL" id="VSRR010000045">
    <property type="protein sequence ID" value="MPC08824.1"/>
    <property type="molecule type" value="Genomic_DNA"/>
</dbReference>
<gene>
    <name evidence="1" type="ORF">E2C01_001417</name>
</gene>